<accession>A0A5E4S686</accession>
<dbReference type="AlphaFoldDB" id="A0A5E4S686"/>
<name>A0A5E4S686_9BURK</name>
<gene>
    <name evidence="1" type="ORF">PAQ31011_00620</name>
</gene>
<dbReference type="Proteomes" id="UP000366819">
    <property type="component" value="Unassembled WGS sequence"/>
</dbReference>
<evidence type="ECO:0000313" key="1">
    <source>
        <dbReference type="EMBL" id="VVD71306.1"/>
    </source>
</evidence>
<evidence type="ECO:0000313" key="2">
    <source>
        <dbReference type="Proteomes" id="UP000366819"/>
    </source>
</evidence>
<dbReference type="OrthoDB" id="8935299at2"/>
<dbReference type="RefSeq" id="WP_150574416.1">
    <property type="nucleotide sequence ID" value="NZ_CABPSN010000001.1"/>
</dbReference>
<dbReference type="EMBL" id="CABPSN010000001">
    <property type="protein sequence ID" value="VVD71306.1"/>
    <property type="molecule type" value="Genomic_DNA"/>
</dbReference>
<protein>
    <submittedName>
        <fullName evidence="1">Uncharacterized protein</fullName>
    </submittedName>
</protein>
<keyword evidence="2" id="KW-1185">Reference proteome</keyword>
<organism evidence="1 2">
    <name type="scientific">Pandoraea aquatica</name>
    <dbReference type="NCBI Taxonomy" id="2508290"/>
    <lineage>
        <taxon>Bacteria</taxon>
        <taxon>Pseudomonadati</taxon>
        <taxon>Pseudomonadota</taxon>
        <taxon>Betaproteobacteria</taxon>
        <taxon>Burkholderiales</taxon>
        <taxon>Burkholderiaceae</taxon>
        <taxon>Pandoraea</taxon>
    </lineage>
</organism>
<reference evidence="1 2" key="1">
    <citation type="submission" date="2019-08" db="EMBL/GenBank/DDBJ databases">
        <authorList>
            <person name="Peeters C."/>
        </authorList>
    </citation>
    <scope>NUCLEOTIDE SEQUENCE [LARGE SCALE GENOMIC DNA]</scope>
    <source>
        <strain evidence="1 2">LMG 31011</strain>
    </source>
</reference>
<sequence>MITGAIHALRSALNPCRNLEAPSAHLTQAMNTLQQCLQDCSPGSAELTKAIERVEAAFTKNDGWKFIKHCFERDVDRATFVRRLVRNHVSTTPVGFEHVRRTMSEAQLDIYATQLSRALKPHIRAEIISRWSQSEDTGLHLTDGKFIAVGIPGTDMRLSLMDGGFSYRGLDLTQAEATQLLMTRPEGMPPDATLLALMPELTEDHAASNFRIVGEAVGGDGSLLLGLDREAVHRVASAAHDALAGITGSLVERESMARFFHWVGDDIRAAQSRQMIATIMGRTAGGEVAMSLPFTAQHVCKQRAGI</sequence>
<proteinExistence type="predicted"/>